<evidence type="ECO:0000256" key="1">
    <source>
        <dbReference type="ARBA" id="ARBA00004123"/>
    </source>
</evidence>
<organism evidence="9 10">
    <name type="scientific">Camellia sinensis var. sinensis</name>
    <name type="common">China tea</name>
    <dbReference type="NCBI Taxonomy" id="542762"/>
    <lineage>
        <taxon>Eukaryota</taxon>
        <taxon>Viridiplantae</taxon>
        <taxon>Streptophyta</taxon>
        <taxon>Embryophyta</taxon>
        <taxon>Tracheophyta</taxon>
        <taxon>Spermatophyta</taxon>
        <taxon>Magnoliopsida</taxon>
        <taxon>eudicotyledons</taxon>
        <taxon>Gunneridae</taxon>
        <taxon>Pentapetalae</taxon>
        <taxon>asterids</taxon>
        <taxon>Ericales</taxon>
        <taxon>Theaceae</taxon>
        <taxon>Camellia</taxon>
    </lineage>
</organism>
<evidence type="ECO:0000256" key="4">
    <source>
        <dbReference type="ARBA" id="ARBA00023163"/>
    </source>
</evidence>
<comment type="function">
    <text evidence="6">Transcriptional repressor that regulates multiple aspects of plant growth and development.</text>
</comment>
<feature type="region of interest" description="Disordered" evidence="7">
    <location>
        <begin position="292"/>
        <end position="336"/>
    </location>
</feature>
<evidence type="ECO:0000313" key="9">
    <source>
        <dbReference type="EMBL" id="THG12534.1"/>
    </source>
</evidence>
<dbReference type="Pfam" id="PF04844">
    <property type="entry name" value="Ovate"/>
    <property type="match status" value="1"/>
</dbReference>
<dbReference type="STRING" id="542762.A0A4S4EA17"/>
<comment type="subcellular location">
    <subcellularLocation>
        <location evidence="1 6">Nucleus</location>
    </subcellularLocation>
</comment>
<feature type="region of interest" description="Disordered" evidence="7">
    <location>
        <begin position="170"/>
        <end position="206"/>
    </location>
</feature>
<dbReference type="AlphaFoldDB" id="A0A4S4EA17"/>
<feature type="compositionally biased region" description="Basic residues" evidence="7">
    <location>
        <begin position="126"/>
        <end position="138"/>
    </location>
</feature>
<accession>A0A4S4EA17</accession>
<dbReference type="PANTHER" id="PTHR33057">
    <property type="entry name" value="TRANSCRIPTION REPRESSOR OFP7-RELATED"/>
    <property type="match status" value="1"/>
</dbReference>
<evidence type="ECO:0000313" key="10">
    <source>
        <dbReference type="Proteomes" id="UP000306102"/>
    </source>
</evidence>
<dbReference type="PANTHER" id="PTHR33057:SF17">
    <property type="entry name" value="TRANSCRIPTION REPRESSOR OFP8"/>
    <property type="match status" value="1"/>
</dbReference>
<protein>
    <recommendedName>
        <fullName evidence="6">Transcription repressor</fullName>
    </recommendedName>
    <alternativeName>
        <fullName evidence="6">Ovate family protein</fullName>
    </alternativeName>
</protein>
<feature type="domain" description="OVATE" evidence="8">
    <location>
        <begin position="221"/>
        <end position="280"/>
    </location>
</feature>
<gene>
    <name evidence="9" type="ORF">TEA_000013</name>
</gene>
<evidence type="ECO:0000256" key="6">
    <source>
        <dbReference type="RuleBase" id="RU367028"/>
    </source>
</evidence>
<evidence type="ECO:0000256" key="2">
    <source>
        <dbReference type="ARBA" id="ARBA00022491"/>
    </source>
</evidence>
<dbReference type="PROSITE" id="PS51754">
    <property type="entry name" value="OVATE"/>
    <property type="match status" value="1"/>
</dbReference>
<dbReference type="GO" id="GO:0045892">
    <property type="term" value="P:negative regulation of DNA-templated transcription"/>
    <property type="evidence" value="ECO:0007669"/>
    <property type="project" value="UniProtKB-UniRule"/>
</dbReference>
<evidence type="ECO:0000259" key="8">
    <source>
        <dbReference type="PROSITE" id="PS51754"/>
    </source>
</evidence>
<keyword evidence="5 6" id="KW-0539">Nucleus</keyword>
<dbReference type="Proteomes" id="UP000306102">
    <property type="component" value="Unassembled WGS sequence"/>
</dbReference>
<feature type="region of interest" description="Disordered" evidence="7">
    <location>
        <begin position="85"/>
        <end position="141"/>
    </location>
</feature>
<evidence type="ECO:0000256" key="3">
    <source>
        <dbReference type="ARBA" id="ARBA00023015"/>
    </source>
</evidence>
<sequence length="336" mass="38744">MENQNRLKLRISRMFRSSFGSCKTRNMSDVIERPRFVPQNRQQQQQQQHYQLIELFSPKSRPFPSICRPKCSETTQTELFPRRKISDRNSLLDGRKCPPASPISPLNLNTLNDFQNTESKSIQSKQKLKKKQRKKSKNKTTQFMKTNDFDAYYDWFTSDDDDDDKTTLFSSKSLSSDSSDSFRRNKVRYGANRRNKGSKKKGSEEMGLMPLEGKVKNSFAVVKRSSDPYSDFRTSMVEMIVEKQIFGARDLENLLQTFLSLNSYHHHKTAALNKLSIPIDSPFRDISQLQVPFPLSPKEPENEAEDEDTKADDVDKEEATTGAKSPTLNEQVLDLT</sequence>
<name>A0A4S4EA17_CAMSN</name>
<comment type="caution">
    <text evidence="9">The sequence shown here is derived from an EMBL/GenBank/DDBJ whole genome shotgun (WGS) entry which is preliminary data.</text>
</comment>
<feature type="compositionally biased region" description="Polar residues" evidence="7">
    <location>
        <begin position="104"/>
        <end position="118"/>
    </location>
</feature>
<reference evidence="9 10" key="1">
    <citation type="journal article" date="2018" name="Proc. Natl. Acad. Sci. U.S.A.">
        <title>Draft genome sequence of Camellia sinensis var. sinensis provides insights into the evolution of the tea genome and tea quality.</title>
        <authorList>
            <person name="Wei C."/>
            <person name="Yang H."/>
            <person name="Wang S."/>
            <person name="Zhao J."/>
            <person name="Liu C."/>
            <person name="Gao L."/>
            <person name="Xia E."/>
            <person name="Lu Y."/>
            <person name="Tai Y."/>
            <person name="She G."/>
            <person name="Sun J."/>
            <person name="Cao H."/>
            <person name="Tong W."/>
            <person name="Gao Q."/>
            <person name="Li Y."/>
            <person name="Deng W."/>
            <person name="Jiang X."/>
            <person name="Wang W."/>
            <person name="Chen Q."/>
            <person name="Zhang S."/>
            <person name="Li H."/>
            <person name="Wu J."/>
            <person name="Wang P."/>
            <person name="Li P."/>
            <person name="Shi C."/>
            <person name="Zheng F."/>
            <person name="Jian J."/>
            <person name="Huang B."/>
            <person name="Shan D."/>
            <person name="Shi M."/>
            <person name="Fang C."/>
            <person name="Yue Y."/>
            <person name="Li F."/>
            <person name="Li D."/>
            <person name="Wei S."/>
            <person name="Han B."/>
            <person name="Jiang C."/>
            <person name="Yin Y."/>
            <person name="Xia T."/>
            <person name="Zhang Z."/>
            <person name="Bennetzen J.L."/>
            <person name="Zhao S."/>
            <person name="Wan X."/>
        </authorList>
    </citation>
    <scope>NUCLEOTIDE SEQUENCE [LARGE SCALE GENOMIC DNA]</scope>
    <source>
        <strain evidence="10">cv. Shuchazao</strain>
        <tissue evidence="9">Leaf</tissue>
    </source>
</reference>
<keyword evidence="3 6" id="KW-0805">Transcription regulation</keyword>
<keyword evidence="4 6" id="KW-0804">Transcription</keyword>
<proteinExistence type="predicted"/>
<keyword evidence="10" id="KW-1185">Reference proteome</keyword>
<dbReference type="GO" id="GO:0005634">
    <property type="term" value="C:nucleus"/>
    <property type="evidence" value="ECO:0007669"/>
    <property type="project" value="UniProtKB-SubCell"/>
</dbReference>
<dbReference type="InterPro" id="IPR038933">
    <property type="entry name" value="Ovate"/>
</dbReference>
<keyword evidence="2 6" id="KW-0678">Repressor</keyword>
<dbReference type="EMBL" id="SDRB02006509">
    <property type="protein sequence ID" value="THG12534.1"/>
    <property type="molecule type" value="Genomic_DNA"/>
</dbReference>
<feature type="compositionally biased region" description="Basic residues" evidence="7">
    <location>
        <begin position="184"/>
        <end position="200"/>
    </location>
</feature>
<feature type="compositionally biased region" description="Low complexity" evidence="7">
    <location>
        <begin position="170"/>
        <end position="179"/>
    </location>
</feature>
<dbReference type="InterPro" id="IPR006458">
    <property type="entry name" value="Ovate_C"/>
</dbReference>
<evidence type="ECO:0000256" key="7">
    <source>
        <dbReference type="SAM" id="MobiDB-lite"/>
    </source>
</evidence>
<dbReference type="NCBIfam" id="TIGR01568">
    <property type="entry name" value="A_thal_3678"/>
    <property type="match status" value="1"/>
</dbReference>
<evidence type="ECO:0000256" key="5">
    <source>
        <dbReference type="ARBA" id="ARBA00023242"/>
    </source>
</evidence>